<dbReference type="EMBL" id="JAPKFM010000030">
    <property type="protein sequence ID" value="MCX2966669.1"/>
    <property type="molecule type" value="Genomic_DNA"/>
</dbReference>
<dbReference type="Pfam" id="PF07992">
    <property type="entry name" value="Pyr_redox_2"/>
    <property type="match status" value="1"/>
</dbReference>
<dbReference type="PANTHER" id="PTHR43735">
    <property type="entry name" value="APOPTOSIS-INDUCING FACTOR 1"/>
    <property type="match status" value="1"/>
</dbReference>
<feature type="domain" description="FAD/NAD(P)-binding" evidence="6">
    <location>
        <begin position="9"/>
        <end position="303"/>
    </location>
</feature>
<keyword evidence="8" id="KW-1185">Reference proteome</keyword>
<evidence type="ECO:0000256" key="5">
    <source>
        <dbReference type="SAM" id="Phobius"/>
    </source>
</evidence>
<evidence type="ECO:0000256" key="4">
    <source>
        <dbReference type="ARBA" id="ARBA00023002"/>
    </source>
</evidence>
<dbReference type="AlphaFoldDB" id="A0A9X3D7M2"/>
<gene>
    <name evidence="7" type="ORF">OSB52_21560</name>
</gene>
<keyword evidence="5" id="KW-0812">Transmembrane</keyword>
<dbReference type="RefSeq" id="WP_266063453.1">
    <property type="nucleotide sequence ID" value="NZ_JAPKFM010000030.1"/>
</dbReference>
<dbReference type="SUPFAM" id="SSF51905">
    <property type="entry name" value="FAD/NAD(P)-binding domain"/>
    <property type="match status" value="2"/>
</dbReference>
<dbReference type="GO" id="GO:0004174">
    <property type="term" value="F:electron-transferring-flavoprotein dehydrogenase activity"/>
    <property type="evidence" value="ECO:0007669"/>
    <property type="project" value="TreeGrafter"/>
</dbReference>
<dbReference type="Proteomes" id="UP001143347">
    <property type="component" value="Unassembled WGS sequence"/>
</dbReference>
<comment type="similarity">
    <text evidence="1">Belongs to the FAD-dependent oxidoreductase family.</text>
</comment>
<dbReference type="GO" id="GO:0050660">
    <property type="term" value="F:flavin adenine dinucleotide binding"/>
    <property type="evidence" value="ECO:0007669"/>
    <property type="project" value="TreeGrafter"/>
</dbReference>
<evidence type="ECO:0000256" key="1">
    <source>
        <dbReference type="ARBA" id="ARBA00006442"/>
    </source>
</evidence>
<reference evidence="7" key="1">
    <citation type="submission" date="2022-10" db="EMBL/GenBank/DDBJ databases">
        <title>WGS of marine actinomycetes from Thailand.</title>
        <authorList>
            <person name="Thawai C."/>
        </authorList>
    </citation>
    <scope>NUCLEOTIDE SEQUENCE</scope>
    <source>
        <strain evidence="7">SW21</strain>
    </source>
</reference>
<dbReference type="InterPro" id="IPR036188">
    <property type="entry name" value="FAD/NAD-bd_sf"/>
</dbReference>
<organism evidence="7 8">
    <name type="scientific">Gordonia aquimaris</name>
    <dbReference type="NCBI Taxonomy" id="2984863"/>
    <lineage>
        <taxon>Bacteria</taxon>
        <taxon>Bacillati</taxon>
        <taxon>Actinomycetota</taxon>
        <taxon>Actinomycetes</taxon>
        <taxon>Mycobacteriales</taxon>
        <taxon>Gordoniaceae</taxon>
        <taxon>Gordonia</taxon>
    </lineage>
</organism>
<dbReference type="Gene3D" id="3.50.50.100">
    <property type="match status" value="1"/>
</dbReference>
<dbReference type="PRINTS" id="PR00368">
    <property type="entry name" value="FADPNR"/>
</dbReference>
<evidence type="ECO:0000256" key="3">
    <source>
        <dbReference type="ARBA" id="ARBA00022827"/>
    </source>
</evidence>
<evidence type="ECO:0000259" key="6">
    <source>
        <dbReference type="Pfam" id="PF07992"/>
    </source>
</evidence>
<comment type="caution">
    <text evidence="7">The sequence shown here is derived from an EMBL/GenBank/DDBJ whole genome shotgun (WGS) entry which is preliminary data.</text>
</comment>
<feature type="transmembrane region" description="Helical" evidence="5">
    <location>
        <begin position="157"/>
        <end position="181"/>
    </location>
</feature>
<keyword evidence="3" id="KW-0274">FAD</keyword>
<keyword evidence="5" id="KW-1133">Transmembrane helix</keyword>
<keyword evidence="4" id="KW-0560">Oxidoreductase</keyword>
<dbReference type="PRINTS" id="PR00469">
    <property type="entry name" value="PNDRDTASEII"/>
</dbReference>
<dbReference type="PANTHER" id="PTHR43735:SF3">
    <property type="entry name" value="FERROPTOSIS SUPPRESSOR PROTEIN 1"/>
    <property type="match status" value="1"/>
</dbReference>
<protein>
    <submittedName>
        <fullName evidence="7">FAD-dependent oxidoreductase</fullName>
    </submittedName>
</protein>
<evidence type="ECO:0000313" key="8">
    <source>
        <dbReference type="Proteomes" id="UP001143347"/>
    </source>
</evidence>
<keyword evidence="5" id="KW-0472">Membrane</keyword>
<name>A0A9X3D7M2_9ACTN</name>
<sequence>MSAHRRRPRVVIAGMGDSGLLTALHLARGRSPVPLSRSGSRATIDIVGISSKPGLLSGQELGTRIARPDVWSRDYWIGFDRFRGLDRVRTVHGTLVGLDTGQRRVEVVRSDCSTVAEPYDVLVISTGVRNGFWRQPTLQTAADIADDLRRTHARLRAATSIAVIGGGAAAISSAANVAAVWPNKNVHLYFPGSRALPGHHPRVWQQVRARLEGYGVELHPGHRARLPAGSGIDHIGTGPVQWSTGQPSAHADAVVWAVGAVRPNTEWLPADLLDEHGFVRVDDDLGVTGHERIFALGDVAATDPLRNSARNRADRLVAHNVRATLRGGHRRRYRPRQHRWGSVLGVQRDGLEIFTPDGRGFRLPAWSIDTVLQPWIVRRGIYRGVRDQEWEV</sequence>
<evidence type="ECO:0000256" key="2">
    <source>
        <dbReference type="ARBA" id="ARBA00022630"/>
    </source>
</evidence>
<proteinExistence type="inferred from homology"/>
<dbReference type="InterPro" id="IPR023753">
    <property type="entry name" value="FAD/NAD-binding_dom"/>
</dbReference>
<keyword evidence="2" id="KW-0285">Flavoprotein</keyword>
<dbReference type="GO" id="GO:0005737">
    <property type="term" value="C:cytoplasm"/>
    <property type="evidence" value="ECO:0007669"/>
    <property type="project" value="TreeGrafter"/>
</dbReference>
<accession>A0A9X3D7M2</accession>
<evidence type="ECO:0000313" key="7">
    <source>
        <dbReference type="EMBL" id="MCX2966669.1"/>
    </source>
</evidence>